<organism evidence="8 9">
    <name type="scientific">Cryptosporidium ubiquitum</name>
    <dbReference type="NCBI Taxonomy" id="857276"/>
    <lineage>
        <taxon>Eukaryota</taxon>
        <taxon>Sar</taxon>
        <taxon>Alveolata</taxon>
        <taxon>Apicomplexa</taxon>
        <taxon>Conoidasida</taxon>
        <taxon>Coccidia</taxon>
        <taxon>Eucoccidiorida</taxon>
        <taxon>Eimeriorina</taxon>
        <taxon>Cryptosporidiidae</taxon>
        <taxon>Cryptosporidium</taxon>
    </lineage>
</organism>
<proteinExistence type="inferred from homology"/>
<gene>
    <name evidence="8" type="ORF">cubi_02895</name>
</gene>
<protein>
    <recommendedName>
        <fullName evidence="2">guanylate kinase</fullName>
        <ecNumber evidence="2">2.7.4.8</ecNumber>
    </recommendedName>
</protein>
<dbReference type="SMART" id="SM00072">
    <property type="entry name" value="GuKc"/>
    <property type="match status" value="1"/>
</dbReference>
<dbReference type="InterPro" id="IPR027417">
    <property type="entry name" value="P-loop_NTPase"/>
</dbReference>
<comment type="caution">
    <text evidence="8">The sequence shown here is derived from an EMBL/GenBank/DDBJ whole genome shotgun (WGS) entry which is preliminary data.</text>
</comment>
<reference evidence="8 9" key="1">
    <citation type="submission" date="2016-10" db="EMBL/GenBank/DDBJ databases">
        <title>Reductive evolution of mitochondrial metabolism and differential evolution of invasion-related proteins in Cryptosporidium.</title>
        <authorList>
            <person name="Liu S."/>
            <person name="Roellig D.M."/>
            <person name="Guo Y."/>
            <person name="Li N."/>
            <person name="Frace M.A."/>
            <person name="Tang K."/>
            <person name="Zhang L."/>
            <person name="Feng Y."/>
            <person name="Xiao L."/>
        </authorList>
    </citation>
    <scope>NUCLEOTIDE SEQUENCE [LARGE SCALE GENOMIC DNA]</scope>
    <source>
        <strain evidence="8">39726</strain>
    </source>
</reference>
<dbReference type="PROSITE" id="PS50052">
    <property type="entry name" value="GUANYLATE_KINASE_2"/>
    <property type="match status" value="1"/>
</dbReference>
<evidence type="ECO:0000256" key="5">
    <source>
        <dbReference type="ARBA" id="ARBA00022777"/>
    </source>
</evidence>
<evidence type="ECO:0000256" key="3">
    <source>
        <dbReference type="ARBA" id="ARBA00022679"/>
    </source>
</evidence>
<dbReference type="VEuPathDB" id="CryptoDB:cubi_02895"/>
<dbReference type="PANTHER" id="PTHR23117:SF13">
    <property type="entry name" value="GUANYLATE KINASE"/>
    <property type="match status" value="1"/>
</dbReference>
<name>A0A1J4MMK3_9CRYT</name>
<evidence type="ECO:0000313" key="9">
    <source>
        <dbReference type="Proteomes" id="UP000186176"/>
    </source>
</evidence>
<dbReference type="InterPro" id="IPR008144">
    <property type="entry name" value="Guanylate_kin-like_dom"/>
</dbReference>
<keyword evidence="3" id="KW-0808">Transferase</keyword>
<evidence type="ECO:0000256" key="2">
    <source>
        <dbReference type="ARBA" id="ARBA00012961"/>
    </source>
</evidence>
<dbReference type="GeneID" id="39979685"/>
<comment type="similarity">
    <text evidence="1">Belongs to the guanylate kinase family.</text>
</comment>
<dbReference type="Gene3D" id="3.40.50.300">
    <property type="entry name" value="P-loop containing nucleotide triphosphate hydrolases"/>
    <property type="match status" value="1"/>
</dbReference>
<dbReference type="GO" id="GO:0005829">
    <property type="term" value="C:cytosol"/>
    <property type="evidence" value="ECO:0007669"/>
    <property type="project" value="TreeGrafter"/>
</dbReference>
<keyword evidence="9" id="KW-1185">Reference proteome</keyword>
<keyword evidence="6" id="KW-0067">ATP-binding</keyword>
<dbReference type="GO" id="GO:0005524">
    <property type="term" value="F:ATP binding"/>
    <property type="evidence" value="ECO:0007669"/>
    <property type="project" value="UniProtKB-KW"/>
</dbReference>
<dbReference type="EC" id="2.7.4.8" evidence="2"/>
<dbReference type="Pfam" id="PF00625">
    <property type="entry name" value="Guanylate_kin"/>
    <property type="match status" value="1"/>
</dbReference>
<dbReference type="GO" id="GO:0004385">
    <property type="term" value="F:GMP kinase activity"/>
    <property type="evidence" value="ECO:0007669"/>
    <property type="project" value="UniProtKB-EC"/>
</dbReference>
<dbReference type="Gene3D" id="3.30.63.10">
    <property type="entry name" value="Guanylate Kinase phosphate binding domain"/>
    <property type="match status" value="1"/>
</dbReference>
<dbReference type="InterPro" id="IPR008145">
    <property type="entry name" value="GK/Ca_channel_bsu"/>
</dbReference>
<dbReference type="NCBIfam" id="TIGR03263">
    <property type="entry name" value="guanyl_kin"/>
    <property type="match status" value="1"/>
</dbReference>
<accession>A0A1J4MMK3</accession>
<sequence>MKDILVICGPSGVGKGTLISYLMKEFPEKFGFSISHTSRCPRGGESNGKEYHFCSSEEFKSMISIDGFVEYAEVHEHFYGTSKQAIENIIDQGKICLIDIDVQGVEQIQKSSFGDRAYYIGILPKSQEDLEKRLRKRKTDSDQAIQVRLKNSTQEIERIKCNPNIYKLVNDDLETACNEIGALVKSFWEDISQ</sequence>
<dbReference type="EMBL" id="LRBP01000013">
    <property type="protein sequence ID" value="OII74093.1"/>
    <property type="molecule type" value="Genomic_DNA"/>
</dbReference>
<dbReference type="RefSeq" id="XP_028875313.1">
    <property type="nucleotide sequence ID" value="XM_029019906.1"/>
</dbReference>
<evidence type="ECO:0000256" key="4">
    <source>
        <dbReference type="ARBA" id="ARBA00022741"/>
    </source>
</evidence>
<keyword evidence="5 8" id="KW-0418">Kinase</keyword>
<evidence type="ECO:0000313" key="8">
    <source>
        <dbReference type="EMBL" id="OII74093.1"/>
    </source>
</evidence>
<feature type="domain" description="Guanylate kinase-like" evidence="7">
    <location>
        <begin position="2"/>
        <end position="185"/>
    </location>
</feature>
<dbReference type="PANTHER" id="PTHR23117">
    <property type="entry name" value="GUANYLATE KINASE-RELATED"/>
    <property type="match status" value="1"/>
</dbReference>
<evidence type="ECO:0000256" key="6">
    <source>
        <dbReference type="ARBA" id="ARBA00022840"/>
    </source>
</evidence>
<dbReference type="FunFam" id="3.30.63.10:FF:000002">
    <property type="entry name" value="Guanylate kinase 1"/>
    <property type="match status" value="1"/>
</dbReference>
<dbReference type="AlphaFoldDB" id="A0A1J4MMK3"/>
<dbReference type="SUPFAM" id="SSF52540">
    <property type="entry name" value="P-loop containing nucleoside triphosphate hydrolases"/>
    <property type="match status" value="1"/>
</dbReference>
<evidence type="ECO:0000256" key="1">
    <source>
        <dbReference type="ARBA" id="ARBA00005790"/>
    </source>
</evidence>
<evidence type="ECO:0000259" key="7">
    <source>
        <dbReference type="PROSITE" id="PS50052"/>
    </source>
</evidence>
<dbReference type="Proteomes" id="UP000186176">
    <property type="component" value="Unassembled WGS sequence"/>
</dbReference>
<dbReference type="OrthoDB" id="6334211at2759"/>
<dbReference type="CDD" id="cd00071">
    <property type="entry name" value="GMPK"/>
    <property type="match status" value="1"/>
</dbReference>
<keyword evidence="4" id="KW-0547">Nucleotide-binding</keyword>
<dbReference type="InterPro" id="IPR017665">
    <property type="entry name" value="Guanylate_kinase"/>
</dbReference>